<keyword evidence="4" id="KW-1185">Reference proteome</keyword>
<feature type="transmembrane region" description="Helical" evidence="1">
    <location>
        <begin position="353"/>
        <end position="372"/>
    </location>
</feature>
<feature type="transmembrane region" description="Helical" evidence="1">
    <location>
        <begin position="323"/>
        <end position="347"/>
    </location>
</feature>
<comment type="caution">
    <text evidence="3">The sequence shown here is derived from an EMBL/GenBank/DDBJ whole genome shotgun (WGS) entry which is preliminary data.</text>
</comment>
<dbReference type="InterPro" id="IPR052529">
    <property type="entry name" value="Bact_Transport_Assoc"/>
</dbReference>
<feature type="transmembrane region" description="Helical" evidence="1">
    <location>
        <begin position="278"/>
        <end position="303"/>
    </location>
</feature>
<keyword evidence="1" id="KW-0812">Transmembrane</keyword>
<feature type="transmembrane region" description="Helical" evidence="1">
    <location>
        <begin position="21"/>
        <end position="40"/>
    </location>
</feature>
<evidence type="ECO:0000313" key="3">
    <source>
        <dbReference type="EMBL" id="TPN81739.1"/>
    </source>
</evidence>
<feature type="transmembrane region" description="Helical" evidence="1">
    <location>
        <begin position="97"/>
        <end position="115"/>
    </location>
</feature>
<feature type="transmembrane region" description="Helical" evidence="1">
    <location>
        <begin position="60"/>
        <end position="85"/>
    </location>
</feature>
<organism evidence="3 4">
    <name type="scientific">Aquimarina algicola</name>
    <dbReference type="NCBI Taxonomy" id="2589995"/>
    <lineage>
        <taxon>Bacteria</taxon>
        <taxon>Pseudomonadati</taxon>
        <taxon>Bacteroidota</taxon>
        <taxon>Flavobacteriia</taxon>
        <taxon>Flavobacteriales</taxon>
        <taxon>Flavobacteriaceae</taxon>
        <taxon>Aquimarina</taxon>
    </lineage>
</organism>
<evidence type="ECO:0000256" key="1">
    <source>
        <dbReference type="SAM" id="Phobius"/>
    </source>
</evidence>
<evidence type="ECO:0000313" key="4">
    <source>
        <dbReference type="Proteomes" id="UP000315540"/>
    </source>
</evidence>
<feature type="transmembrane region" description="Helical" evidence="1">
    <location>
        <begin position="121"/>
        <end position="136"/>
    </location>
</feature>
<dbReference type="AlphaFoldDB" id="A0A504J3S3"/>
<dbReference type="InterPro" id="IPR007349">
    <property type="entry name" value="DUF418"/>
</dbReference>
<keyword evidence="1" id="KW-0472">Membrane</keyword>
<accession>A0A504J3S3</accession>
<reference evidence="3 4" key="1">
    <citation type="submission" date="2019-06" db="EMBL/GenBank/DDBJ databases">
        <authorList>
            <person name="Meng X."/>
        </authorList>
    </citation>
    <scope>NUCLEOTIDE SEQUENCE [LARGE SCALE GENOMIC DNA]</scope>
    <source>
        <strain evidence="3 4">M625</strain>
    </source>
</reference>
<keyword evidence="1" id="KW-1133">Transmembrane helix</keyword>
<sequence>MNHQPTLGQRRIELLDIFRGFAVFGIFVVNIEVMNCVFANQDSYNQQWTSDVDLLAIRIFQLFFYTKFFPIFSFLFGLGISMQALKLHSKNQFTFSFLSRRMLVLFIFGVLHIVLLWPGDVIHLYAILGLFTILLIRASNTFILCLSILLFVFPFYDQIAEFLFNIFDYDPMYYLRDYPSDKIVTTIRNGSYIEGLVLRVMDYLSNLPMLLSILAPIALSMFLLGLYFGKNQLIYSIKEWIIRIKIPMLSIVIVSNVYRILFLFILPSTAMYREFHPFFIKTMVISDTIMGLFYLWLIAWCYYHSATLKRFLSPLRHVGRMALTNYIMHSGIGLILFSSVGLSLYQTLSPSELLLAAILVFGVQIILSKLWLSYFQFGPLEWIWRCLTYKKVFSIRK</sequence>
<dbReference type="EMBL" id="VFWZ01000010">
    <property type="protein sequence ID" value="TPN81739.1"/>
    <property type="molecule type" value="Genomic_DNA"/>
</dbReference>
<dbReference type="Pfam" id="PF04235">
    <property type="entry name" value="DUF418"/>
    <property type="match status" value="1"/>
</dbReference>
<dbReference type="PANTHER" id="PTHR30590:SF3">
    <property type="entry name" value="HYPOTHETICAL MEMBRANE SPANNING PROTEIN"/>
    <property type="match status" value="1"/>
</dbReference>
<dbReference type="RefSeq" id="WP_140597501.1">
    <property type="nucleotide sequence ID" value="NZ_VFWZ01000010.1"/>
</dbReference>
<dbReference type="Proteomes" id="UP000315540">
    <property type="component" value="Unassembled WGS sequence"/>
</dbReference>
<feature type="domain" description="DUF418" evidence="2">
    <location>
        <begin position="229"/>
        <end position="391"/>
    </location>
</feature>
<feature type="transmembrane region" description="Helical" evidence="1">
    <location>
        <begin position="207"/>
        <end position="228"/>
    </location>
</feature>
<name>A0A504J3S3_9FLAO</name>
<feature type="transmembrane region" description="Helical" evidence="1">
    <location>
        <begin position="248"/>
        <end position="266"/>
    </location>
</feature>
<proteinExistence type="predicted"/>
<evidence type="ECO:0000259" key="2">
    <source>
        <dbReference type="Pfam" id="PF04235"/>
    </source>
</evidence>
<feature type="transmembrane region" description="Helical" evidence="1">
    <location>
        <begin position="143"/>
        <end position="167"/>
    </location>
</feature>
<gene>
    <name evidence="3" type="ORF">FHK87_24390</name>
</gene>
<dbReference type="PANTHER" id="PTHR30590">
    <property type="entry name" value="INNER MEMBRANE PROTEIN"/>
    <property type="match status" value="1"/>
</dbReference>
<protein>
    <submittedName>
        <fullName evidence="3">DUF418 domain-containing protein</fullName>
    </submittedName>
</protein>
<dbReference type="OrthoDB" id="9807744at2"/>